<feature type="compositionally biased region" description="Polar residues" evidence="4">
    <location>
        <begin position="1"/>
        <end position="18"/>
    </location>
</feature>
<dbReference type="EMBL" id="VJMG01000030">
    <property type="protein sequence ID" value="TRL38616.1"/>
    <property type="molecule type" value="Genomic_DNA"/>
</dbReference>
<keyword evidence="3" id="KW-0804">Transcription</keyword>
<evidence type="ECO:0000256" key="3">
    <source>
        <dbReference type="ARBA" id="ARBA00023163"/>
    </source>
</evidence>
<dbReference type="AlphaFoldDB" id="A0A549T9T0"/>
<dbReference type="InterPro" id="IPR003313">
    <property type="entry name" value="AraC-bd"/>
</dbReference>
<protein>
    <submittedName>
        <fullName evidence="6">AraC family transcriptional regulator</fullName>
    </submittedName>
</protein>
<sequence>MHNVSQQQAAEATPVSRTEQTRFWRDRRFRNMECLTASFITHEFSPHSHDTFSIGAIETGCQVAMIRGAREHTGPGALYLINPGEIHDGQPGAPDGYRYRMIYPDPALLTEIIEDMTGRAFHGMPSFSRQLLTDAPLATAFNRAHRAIEEGTALEGEESMYGVLATMFARHGSAIISTRDYHEPLAMRRVKDFIARHFDADIGLETLAKVAGLSRAHMIRAFRKHYFITPHAYQTDLRIRHARHLLRSGATPSDTAAACGFADQAHLTRHFKARTGLTPAVFRAG</sequence>
<dbReference type="GO" id="GO:0043565">
    <property type="term" value="F:sequence-specific DNA binding"/>
    <property type="evidence" value="ECO:0007669"/>
    <property type="project" value="InterPro"/>
</dbReference>
<keyword evidence="7" id="KW-1185">Reference proteome</keyword>
<dbReference type="SMART" id="SM00342">
    <property type="entry name" value="HTH_ARAC"/>
    <property type="match status" value="1"/>
</dbReference>
<dbReference type="Proteomes" id="UP000316801">
    <property type="component" value="Unassembled WGS sequence"/>
</dbReference>
<evidence type="ECO:0000256" key="1">
    <source>
        <dbReference type="ARBA" id="ARBA00023015"/>
    </source>
</evidence>
<dbReference type="InterPro" id="IPR018060">
    <property type="entry name" value="HTH_AraC"/>
</dbReference>
<proteinExistence type="predicted"/>
<reference evidence="6 7" key="1">
    <citation type="submission" date="2019-07" db="EMBL/GenBank/DDBJ databases">
        <title>Ln-dependent methylotrophs.</title>
        <authorList>
            <person name="Tani A."/>
        </authorList>
    </citation>
    <scope>NUCLEOTIDE SEQUENCE [LARGE SCALE GENOMIC DNA]</scope>
    <source>
        <strain evidence="6 7">SM12</strain>
    </source>
</reference>
<accession>A0A549T9T0</accession>
<evidence type="ECO:0000256" key="4">
    <source>
        <dbReference type="SAM" id="MobiDB-lite"/>
    </source>
</evidence>
<keyword evidence="1" id="KW-0805">Transcription regulation</keyword>
<dbReference type="InterPro" id="IPR037923">
    <property type="entry name" value="HTH-like"/>
</dbReference>
<dbReference type="SUPFAM" id="SSF51215">
    <property type="entry name" value="Regulatory protein AraC"/>
    <property type="match status" value="1"/>
</dbReference>
<keyword evidence="2" id="KW-0238">DNA-binding</keyword>
<dbReference type="Pfam" id="PF12833">
    <property type="entry name" value="HTH_18"/>
    <property type="match status" value="1"/>
</dbReference>
<organism evidence="6 7">
    <name type="scientific">Rhizobium straminoryzae</name>
    <dbReference type="NCBI Taxonomy" id="1387186"/>
    <lineage>
        <taxon>Bacteria</taxon>
        <taxon>Pseudomonadati</taxon>
        <taxon>Pseudomonadota</taxon>
        <taxon>Alphaproteobacteria</taxon>
        <taxon>Hyphomicrobiales</taxon>
        <taxon>Rhizobiaceae</taxon>
        <taxon>Rhizobium/Agrobacterium group</taxon>
        <taxon>Rhizobium</taxon>
    </lineage>
</organism>
<evidence type="ECO:0000313" key="6">
    <source>
        <dbReference type="EMBL" id="TRL38616.1"/>
    </source>
</evidence>
<dbReference type="Gene3D" id="1.10.10.60">
    <property type="entry name" value="Homeodomain-like"/>
    <property type="match status" value="1"/>
</dbReference>
<dbReference type="InterPro" id="IPR009057">
    <property type="entry name" value="Homeodomain-like_sf"/>
</dbReference>
<evidence type="ECO:0000256" key="2">
    <source>
        <dbReference type="ARBA" id="ARBA00023125"/>
    </source>
</evidence>
<comment type="caution">
    <text evidence="6">The sequence shown here is derived from an EMBL/GenBank/DDBJ whole genome shotgun (WGS) entry which is preliminary data.</text>
</comment>
<dbReference type="PROSITE" id="PS01124">
    <property type="entry name" value="HTH_ARAC_FAMILY_2"/>
    <property type="match status" value="1"/>
</dbReference>
<dbReference type="PANTHER" id="PTHR46796:SF2">
    <property type="entry name" value="TRANSCRIPTIONAL REGULATORY PROTEIN"/>
    <property type="match status" value="1"/>
</dbReference>
<feature type="region of interest" description="Disordered" evidence="4">
    <location>
        <begin position="1"/>
        <end position="20"/>
    </location>
</feature>
<feature type="domain" description="HTH araC/xylS-type" evidence="5">
    <location>
        <begin position="188"/>
        <end position="285"/>
    </location>
</feature>
<dbReference type="GO" id="GO:0003700">
    <property type="term" value="F:DNA-binding transcription factor activity"/>
    <property type="evidence" value="ECO:0007669"/>
    <property type="project" value="InterPro"/>
</dbReference>
<name>A0A549T9T0_9HYPH</name>
<evidence type="ECO:0000259" key="5">
    <source>
        <dbReference type="PROSITE" id="PS01124"/>
    </source>
</evidence>
<dbReference type="Pfam" id="PF02311">
    <property type="entry name" value="AraC_binding"/>
    <property type="match status" value="1"/>
</dbReference>
<dbReference type="PANTHER" id="PTHR46796">
    <property type="entry name" value="HTH-TYPE TRANSCRIPTIONAL ACTIVATOR RHAS-RELATED"/>
    <property type="match status" value="1"/>
</dbReference>
<dbReference type="InterPro" id="IPR050204">
    <property type="entry name" value="AraC_XylS_family_regulators"/>
</dbReference>
<gene>
    <name evidence="6" type="ORF">FNA46_12865</name>
</gene>
<evidence type="ECO:0000313" key="7">
    <source>
        <dbReference type="Proteomes" id="UP000316801"/>
    </source>
</evidence>
<dbReference type="SUPFAM" id="SSF46689">
    <property type="entry name" value="Homeodomain-like"/>
    <property type="match status" value="2"/>
</dbReference>
<dbReference type="RefSeq" id="WP_143125599.1">
    <property type="nucleotide sequence ID" value="NZ_VJMG01000030.1"/>
</dbReference>